<feature type="coiled-coil region" evidence="1">
    <location>
        <begin position="2"/>
        <end position="37"/>
    </location>
</feature>
<keyword evidence="1" id="KW-0175">Coiled coil</keyword>
<dbReference type="Proteomes" id="UP000186373">
    <property type="component" value="Unassembled WGS sequence"/>
</dbReference>
<dbReference type="AlphaFoldDB" id="A0A1N7IWW0"/>
<organism evidence="2 3">
    <name type="scientific">Chryseobacterium shigense</name>
    <dbReference type="NCBI Taxonomy" id="297244"/>
    <lineage>
        <taxon>Bacteria</taxon>
        <taxon>Pseudomonadati</taxon>
        <taxon>Bacteroidota</taxon>
        <taxon>Flavobacteriia</taxon>
        <taxon>Flavobacteriales</taxon>
        <taxon>Weeksellaceae</taxon>
        <taxon>Chryseobacterium group</taxon>
        <taxon>Chryseobacterium</taxon>
    </lineage>
</organism>
<keyword evidence="3" id="KW-1185">Reference proteome</keyword>
<sequence>MINQYINLIKEFEYQKKESENKKIQQQENSFEALTLKVKKKIDFSLLQIGVRSAGYFEYQEFPDKDLSRSRYCIKIHTSQINEYQIYFHIFNEDQNSHIQIRLLKLDTNETTVKELTAELFLQSDFEKLLIQLLQSLHHDQNTGQALSNKSRSTKLLNFIRKVYDHSQNLFKRNNTSHS</sequence>
<protein>
    <submittedName>
        <fullName evidence="2">Uncharacterized protein</fullName>
    </submittedName>
</protein>
<accession>A0A1N7IWW0</accession>
<gene>
    <name evidence="2" type="ORF">SAMN05421639_104686</name>
</gene>
<evidence type="ECO:0000256" key="1">
    <source>
        <dbReference type="SAM" id="Coils"/>
    </source>
</evidence>
<proteinExistence type="predicted"/>
<dbReference type="EMBL" id="FTNY01000004">
    <property type="protein sequence ID" value="SIS41559.1"/>
    <property type="molecule type" value="Genomic_DNA"/>
</dbReference>
<evidence type="ECO:0000313" key="2">
    <source>
        <dbReference type="EMBL" id="SIS41559.1"/>
    </source>
</evidence>
<name>A0A1N7IWW0_9FLAO</name>
<reference evidence="3" key="1">
    <citation type="submission" date="2017-01" db="EMBL/GenBank/DDBJ databases">
        <authorList>
            <person name="Varghese N."/>
            <person name="Submissions S."/>
        </authorList>
    </citation>
    <scope>NUCLEOTIDE SEQUENCE [LARGE SCALE GENOMIC DNA]</scope>
    <source>
        <strain evidence="3">DSM 17126</strain>
    </source>
</reference>
<dbReference type="RefSeq" id="WP_076508863.1">
    <property type="nucleotide sequence ID" value="NZ_FTNY01000004.1"/>
</dbReference>
<evidence type="ECO:0000313" key="3">
    <source>
        <dbReference type="Proteomes" id="UP000186373"/>
    </source>
</evidence>